<feature type="compositionally biased region" description="Basic and acidic residues" evidence="1">
    <location>
        <begin position="156"/>
        <end position="174"/>
    </location>
</feature>
<feature type="compositionally biased region" description="Basic residues" evidence="1">
    <location>
        <begin position="175"/>
        <end position="186"/>
    </location>
</feature>
<feature type="compositionally biased region" description="Basic and acidic residues" evidence="1">
    <location>
        <begin position="85"/>
        <end position="102"/>
    </location>
</feature>
<reference evidence="2 3" key="1">
    <citation type="journal article" date="2018" name="Nat. Ecol. Evol.">
        <title>Shark genomes provide insights into elasmobranch evolution and the origin of vertebrates.</title>
        <authorList>
            <person name="Hara Y"/>
            <person name="Yamaguchi K"/>
            <person name="Onimaru K"/>
            <person name="Kadota M"/>
            <person name="Koyanagi M"/>
            <person name="Keeley SD"/>
            <person name="Tatsumi K"/>
            <person name="Tanaka K"/>
            <person name="Motone F"/>
            <person name="Kageyama Y"/>
            <person name="Nozu R"/>
            <person name="Adachi N"/>
            <person name="Nishimura O"/>
            <person name="Nakagawa R"/>
            <person name="Tanegashima C"/>
            <person name="Kiyatake I"/>
            <person name="Matsumoto R"/>
            <person name="Murakumo K"/>
            <person name="Nishida K"/>
            <person name="Terakita A"/>
            <person name="Kuratani S"/>
            <person name="Sato K"/>
            <person name="Hyodo S Kuraku.S."/>
        </authorList>
    </citation>
    <scope>NUCLEOTIDE SEQUENCE [LARGE SCALE GENOMIC DNA]</scope>
</reference>
<feature type="compositionally biased region" description="Polar residues" evidence="1">
    <location>
        <begin position="192"/>
        <end position="202"/>
    </location>
</feature>
<dbReference type="OMA" id="PRPNCWS"/>
<accession>A0A401Q7Z7</accession>
<organism evidence="2 3">
    <name type="scientific">Scyliorhinus torazame</name>
    <name type="common">Cloudy catshark</name>
    <name type="synonym">Catulus torazame</name>
    <dbReference type="NCBI Taxonomy" id="75743"/>
    <lineage>
        <taxon>Eukaryota</taxon>
        <taxon>Metazoa</taxon>
        <taxon>Chordata</taxon>
        <taxon>Craniata</taxon>
        <taxon>Vertebrata</taxon>
        <taxon>Chondrichthyes</taxon>
        <taxon>Elasmobranchii</taxon>
        <taxon>Galeomorphii</taxon>
        <taxon>Galeoidea</taxon>
        <taxon>Carcharhiniformes</taxon>
        <taxon>Scyliorhinidae</taxon>
        <taxon>Scyliorhinus</taxon>
    </lineage>
</organism>
<dbReference type="AlphaFoldDB" id="A0A401Q7Z7"/>
<evidence type="ECO:0000313" key="3">
    <source>
        <dbReference type="Proteomes" id="UP000288216"/>
    </source>
</evidence>
<evidence type="ECO:0000313" key="2">
    <source>
        <dbReference type="EMBL" id="GCB81493.1"/>
    </source>
</evidence>
<proteinExistence type="predicted"/>
<dbReference type="EMBL" id="BFAA01026757">
    <property type="protein sequence ID" value="GCB81493.1"/>
    <property type="molecule type" value="Genomic_DNA"/>
</dbReference>
<sequence>MQDVSLKKVWSYLPENCNPIQLLKISGLSRSLDSNIDNKEELAEIPQGPEPNSKAASRERSRQISAEAVAYRQARGQGNGRPRKGAREDGRRRAAEAEDALGKLRLKPAQPRPNCWSMHWPQVDFQLPGLQPRQDQEAAGRLAFEAQPKAATPHYHHAEQKKDARAPRPSEHQARPRGPRGNYLHKAKSEETGINQQGSGPSLQDKLNRVRYH</sequence>
<keyword evidence="3" id="KW-1185">Reference proteome</keyword>
<dbReference type="Proteomes" id="UP000288216">
    <property type="component" value="Unassembled WGS sequence"/>
</dbReference>
<comment type="caution">
    <text evidence="2">The sequence shown here is derived from an EMBL/GenBank/DDBJ whole genome shotgun (WGS) entry which is preliminary data.</text>
</comment>
<gene>
    <name evidence="2" type="ORF">scyTo_0023150</name>
</gene>
<name>A0A401Q7Z7_SCYTO</name>
<feature type="region of interest" description="Disordered" evidence="1">
    <location>
        <begin position="39"/>
        <end position="213"/>
    </location>
</feature>
<protein>
    <submittedName>
        <fullName evidence="2">Uncharacterized protein</fullName>
    </submittedName>
</protein>
<dbReference type="OrthoDB" id="10536122at2759"/>
<evidence type="ECO:0000256" key="1">
    <source>
        <dbReference type="SAM" id="MobiDB-lite"/>
    </source>
</evidence>